<organism evidence="4 5">
    <name type="scientific">Ohtaekwangia kribbensis</name>
    <dbReference type="NCBI Taxonomy" id="688913"/>
    <lineage>
        <taxon>Bacteria</taxon>
        <taxon>Pseudomonadati</taxon>
        <taxon>Bacteroidota</taxon>
        <taxon>Cytophagia</taxon>
        <taxon>Cytophagales</taxon>
        <taxon>Fulvivirgaceae</taxon>
        <taxon>Ohtaekwangia</taxon>
    </lineage>
</organism>
<dbReference type="PANTHER" id="PTHR43580:SF2">
    <property type="entry name" value="CYTOKINE-LIKE NUCLEAR FACTOR N-PAC"/>
    <property type="match status" value="1"/>
</dbReference>
<dbReference type="RefSeq" id="WP_377579173.1">
    <property type="nucleotide sequence ID" value="NZ_JBHTKA010000003.1"/>
</dbReference>
<dbReference type="Gene3D" id="3.40.50.720">
    <property type="entry name" value="NAD(P)-binding Rossmann-like Domain"/>
    <property type="match status" value="1"/>
</dbReference>
<dbReference type="GO" id="GO:0016491">
    <property type="term" value="F:oxidoreductase activity"/>
    <property type="evidence" value="ECO:0007669"/>
    <property type="project" value="UniProtKB-KW"/>
</dbReference>
<keyword evidence="5" id="KW-1185">Reference proteome</keyword>
<evidence type="ECO:0000259" key="2">
    <source>
        <dbReference type="Pfam" id="PF03446"/>
    </source>
</evidence>
<dbReference type="EMBL" id="JBHTKA010000003">
    <property type="protein sequence ID" value="MFD0999977.1"/>
    <property type="molecule type" value="Genomic_DNA"/>
</dbReference>
<evidence type="ECO:0000313" key="4">
    <source>
        <dbReference type="EMBL" id="MFD0999977.1"/>
    </source>
</evidence>
<dbReference type="SUPFAM" id="SSF51735">
    <property type="entry name" value="NAD(P)-binding Rossmann-fold domains"/>
    <property type="match status" value="1"/>
</dbReference>
<dbReference type="InterPro" id="IPR006115">
    <property type="entry name" value="6PGDH_NADP-bd"/>
</dbReference>
<dbReference type="InterPro" id="IPR036291">
    <property type="entry name" value="NAD(P)-bd_dom_sf"/>
</dbReference>
<dbReference type="InterPro" id="IPR015815">
    <property type="entry name" value="HIBADH-related"/>
</dbReference>
<feature type="domain" description="NADPH-dependent reductive aminase-like C-terminal" evidence="3">
    <location>
        <begin position="168"/>
        <end position="290"/>
    </location>
</feature>
<feature type="domain" description="6-phosphogluconate dehydrogenase NADP-binding" evidence="2">
    <location>
        <begin position="8"/>
        <end position="163"/>
    </location>
</feature>
<dbReference type="InterPro" id="IPR048666">
    <property type="entry name" value="RedAm-like_C"/>
</dbReference>
<dbReference type="Pfam" id="PF03446">
    <property type="entry name" value="NAD_binding_2"/>
    <property type="match status" value="1"/>
</dbReference>
<dbReference type="InterPro" id="IPR013328">
    <property type="entry name" value="6PGD_dom2"/>
</dbReference>
<gene>
    <name evidence="4" type="ORF">ACFQ21_11710</name>
</gene>
<dbReference type="PANTHER" id="PTHR43580">
    <property type="entry name" value="OXIDOREDUCTASE GLYR1-RELATED"/>
    <property type="match status" value="1"/>
</dbReference>
<name>A0ABW3K152_9BACT</name>
<dbReference type="Pfam" id="PF21761">
    <property type="entry name" value="RedAm-like_C"/>
    <property type="match status" value="1"/>
</dbReference>
<sequence>MKTIKNATVVGLGQMGITLARLLMKQNYNVAVWNRTKQKADVLVKEGATFLSNVSDAINASNIIIICVLDYAATKDILFNKLVTDGLAGKTIIQLTTGSPEDARELETWANKHGAHYIDGAIQVAPEQMARPDTTIFVSGKKNAFDFSEAVLKIFGGNIKYLGEKVSAAAAMDLASLSYLYGSLLGFFHAVSISEAEGFPVDLLGSIIREVTPGFTEFMQYEAGVIQSGNFAITQSPLSISVEATERILQSSKAYSINTEVAELSASFFKRAQVAGYEKEELASLIKIFRS</sequence>
<protein>
    <submittedName>
        <fullName evidence="4">NAD(P)-dependent oxidoreductase</fullName>
        <ecNumber evidence="4">1.1.-.-</ecNumber>
    </submittedName>
</protein>
<evidence type="ECO:0000256" key="1">
    <source>
        <dbReference type="ARBA" id="ARBA00023002"/>
    </source>
</evidence>
<comment type="caution">
    <text evidence="4">The sequence shown here is derived from an EMBL/GenBank/DDBJ whole genome shotgun (WGS) entry which is preliminary data.</text>
</comment>
<dbReference type="PIRSF" id="PIRSF000103">
    <property type="entry name" value="HIBADH"/>
    <property type="match status" value="1"/>
</dbReference>
<accession>A0ABW3K152</accession>
<dbReference type="EC" id="1.1.-.-" evidence="4"/>
<evidence type="ECO:0000313" key="5">
    <source>
        <dbReference type="Proteomes" id="UP001597112"/>
    </source>
</evidence>
<dbReference type="Proteomes" id="UP001597112">
    <property type="component" value="Unassembled WGS sequence"/>
</dbReference>
<evidence type="ECO:0000259" key="3">
    <source>
        <dbReference type="Pfam" id="PF21761"/>
    </source>
</evidence>
<reference evidence="5" key="1">
    <citation type="journal article" date="2019" name="Int. J. Syst. Evol. Microbiol.">
        <title>The Global Catalogue of Microorganisms (GCM) 10K type strain sequencing project: providing services to taxonomists for standard genome sequencing and annotation.</title>
        <authorList>
            <consortium name="The Broad Institute Genomics Platform"/>
            <consortium name="The Broad Institute Genome Sequencing Center for Infectious Disease"/>
            <person name="Wu L."/>
            <person name="Ma J."/>
        </authorList>
    </citation>
    <scope>NUCLEOTIDE SEQUENCE [LARGE SCALE GENOMIC DNA]</scope>
    <source>
        <strain evidence="5">CCUG 58938</strain>
    </source>
</reference>
<keyword evidence="1 4" id="KW-0560">Oxidoreductase</keyword>
<dbReference type="Gene3D" id="1.10.1040.10">
    <property type="entry name" value="N-(1-d-carboxylethyl)-l-norvaline Dehydrogenase, domain 2"/>
    <property type="match status" value="1"/>
</dbReference>
<dbReference type="InterPro" id="IPR051265">
    <property type="entry name" value="HIBADH-related_NP60_sf"/>
</dbReference>
<proteinExistence type="predicted"/>